<keyword evidence="1" id="KW-0808">Transferase</keyword>
<keyword evidence="5" id="KW-1185">Reference proteome</keyword>
<dbReference type="OrthoDB" id="41532at2759"/>
<dbReference type="InterPro" id="IPR016181">
    <property type="entry name" value="Acyl_CoA_acyltransferase"/>
</dbReference>
<keyword evidence="2" id="KW-0472">Membrane</keyword>
<dbReference type="GO" id="GO:0008080">
    <property type="term" value="F:N-acetyltransferase activity"/>
    <property type="evidence" value="ECO:0007669"/>
    <property type="project" value="InterPro"/>
</dbReference>
<dbReference type="CDD" id="cd04301">
    <property type="entry name" value="NAT_SF"/>
    <property type="match status" value="1"/>
</dbReference>
<gene>
    <name evidence="4" type="ORF">WN48_06766</name>
</gene>
<dbReference type="AlphaFoldDB" id="A0A310SRX0"/>
<dbReference type="SUPFAM" id="SSF55729">
    <property type="entry name" value="Acyl-CoA N-acyltransferases (Nat)"/>
    <property type="match status" value="1"/>
</dbReference>
<proteinExistence type="predicted"/>
<evidence type="ECO:0000256" key="1">
    <source>
        <dbReference type="ARBA" id="ARBA00022679"/>
    </source>
</evidence>
<dbReference type="PANTHER" id="PTHR13947">
    <property type="entry name" value="GNAT FAMILY N-ACETYLTRANSFERASE"/>
    <property type="match status" value="1"/>
</dbReference>
<keyword evidence="2" id="KW-1133">Transmembrane helix</keyword>
<name>A0A310SRX0_9HYME</name>
<evidence type="ECO:0000313" key="5">
    <source>
        <dbReference type="Proteomes" id="UP000250275"/>
    </source>
</evidence>
<dbReference type="Pfam" id="PF00583">
    <property type="entry name" value="Acetyltransf_1"/>
    <property type="match status" value="1"/>
</dbReference>
<feature type="domain" description="N-acetyltransferase" evidence="3">
    <location>
        <begin position="93"/>
        <end position="248"/>
    </location>
</feature>
<dbReference type="InterPro" id="IPR000182">
    <property type="entry name" value="GNAT_dom"/>
</dbReference>
<dbReference type="PROSITE" id="PS51186">
    <property type="entry name" value="GNAT"/>
    <property type="match status" value="1"/>
</dbReference>
<dbReference type="Gene3D" id="3.40.630.30">
    <property type="match status" value="1"/>
</dbReference>
<dbReference type="Proteomes" id="UP000250275">
    <property type="component" value="Unassembled WGS sequence"/>
</dbReference>
<reference evidence="4 5" key="1">
    <citation type="submission" date="2015-07" db="EMBL/GenBank/DDBJ databases">
        <title>The genome of Eufriesea mexicana.</title>
        <authorList>
            <person name="Pan H."/>
            <person name="Kapheim K."/>
        </authorList>
    </citation>
    <scope>NUCLEOTIDE SEQUENCE [LARGE SCALE GENOMIC DNA]</scope>
    <source>
        <strain evidence="4">0111107269</strain>
        <tissue evidence="4">Whole body</tissue>
    </source>
</reference>
<dbReference type="InterPro" id="IPR050769">
    <property type="entry name" value="NAT_camello-type"/>
</dbReference>
<protein>
    <recommendedName>
        <fullName evidence="3">N-acetyltransferase domain-containing protein</fullName>
    </recommendedName>
</protein>
<feature type="transmembrane region" description="Helical" evidence="2">
    <location>
        <begin position="45"/>
        <end position="78"/>
    </location>
</feature>
<dbReference type="EMBL" id="KQ759852">
    <property type="protein sequence ID" value="OAD62537.1"/>
    <property type="molecule type" value="Genomic_DNA"/>
</dbReference>
<sequence>MSHIIVIRSYKPGDEINCKELVKTGVMSSLSSTFFGIVLKELTFQLMILFAAVMFIFFGLPLTVCILVIPLVIFLVYVGTYIGFTAKAMEVNEEVSNIPRIYMSNAFSCFWVAEAFEPYLMTHDPKNIHYTIMTEQQFRDSNIDISSQVKKIVGTVALCKSYRLDKGAWIKRLYVHEQYRRKGIASCLINVAVEFAIAEGYGCANIVASEYTEGGRELCFKKGFELQHMYHKPILGSLITILMYELTYQIKPGEDDFMPTVYTRSMLNK</sequence>
<accession>A0A310SRX0</accession>
<evidence type="ECO:0000259" key="3">
    <source>
        <dbReference type="PROSITE" id="PS51186"/>
    </source>
</evidence>
<keyword evidence="2" id="KW-0812">Transmembrane</keyword>
<evidence type="ECO:0000313" key="4">
    <source>
        <dbReference type="EMBL" id="OAD62537.1"/>
    </source>
</evidence>
<evidence type="ECO:0000256" key="2">
    <source>
        <dbReference type="SAM" id="Phobius"/>
    </source>
</evidence>
<dbReference type="PANTHER" id="PTHR13947:SF37">
    <property type="entry name" value="LD18367P"/>
    <property type="match status" value="1"/>
</dbReference>
<organism evidence="4 5">
    <name type="scientific">Eufriesea mexicana</name>
    <dbReference type="NCBI Taxonomy" id="516756"/>
    <lineage>
        <taxon>Eukaryota</taxon>
        <taxon>Metazoa</taxon>
        <taxon>Ecdysozoa</taxon>
        <taxon>Arthropoda</taxon>
        <taxon>Hexapoda</taxon>
        <taxon>Insecta</taxon>
        <taxon>Pterygota</taxon>
        <taxon>Neoptera</taxon>
        <taxon>Endopterygota</taxon>
        <taxon>Hymenoptera</taxon>
        <taxon>Apocrita</taxon>
        <taxon>Aculeata</taxon>
        <taxon>Apoidea</taxon>
        <taxon>Anthophila</taxon>
        <taxon>Apidae</taxon>
        <taxon>Eufriesea</taxon>
    </lineage>
</organism>
<feature type="transmembrane region" description="Helical" evidence="2">
    <location>
        <begin position="21"/>
        <end position="39"/>
    </location>
</feature>